<comment type="caution">
    <text evidence="6">The sequence shown here is derived from an EMBL/GenBank/DDBJ whole genome shotgun (WGS) entry which is preliminary data.</text>
</comment>
<dbReference type="RefSeq" id="WP_092056895.1">
    <property type="nucleotide sequence ID" value="NZ_FOJJ01000023.1"/>
</dbReference>
<dbReference type="InterPro" id="IPR005119">
    <property type="entry name" value="LysR_subst-bd"/>
</dbReference>
<keyword evidence="3" id="KW-0238">DNA-binding</keyword>
<dbReference type="InterPro" id="IPR000847">
    <property type="entry name" value="LysR_HTH_N"/>
</dbReference>
<comment type="similarity">
    <text evidence="1">Belongs to the LysR transcriptional regulatory family.</text>
</comment>
<dbReference type="Proteomes" id="UP000317155">
    <property type="component" value="Unassembled WGS sequence"/>
</dbReference>
<dbReference type="Pfam" id="PF03466">
    <property type="entry name" value="LysR_substrate"/>
    <property type="match status" value="1"/>
</dbReference>
<accession>A0A550JHI6</accession>
<dbReference type="GO" id="GO:0000976">
    <property type="term" value="F:transcription cis-regulatory region binding"/>
    <property type="evidence" value="ECO:0007669"/>
    <property type="project" value="TreeGrafter"/>
</dbReference>
<dbReference type="GO" id="GO:0003700">
    <property type="term" value="F:DNA-binding transcription factor activity"/>
    <property type="evidence" value="ECO:0007669"/>
    <property type="project" value="InterPro"/>
</dbReference>
<evidence type="ECO:0000313" key="6">
    <source>
        <dbReference type="EMBL" id="TRO82678.1"/>
    </source>
</evidence>
<keyword evidence="7" id="KW-1185">Reference proteome</keyword>
<dbReference type="PRINTS" id="PR00039">
    <property type="entry name" value="HTHLYSR"/>
</dbReference>
<dbReference type="SUPFAM" id="SSF53850">
    <property type="entry name" value="Periplasmic binding protein-like II"/>
    <property type="match status" value="1"/>
</dbReference>
<dbReference type="Pfam" id="PF00126">
    <property type="entry name" value="HTH_1"/>
    <property type="match status" value="1"/>
</dbReference>
<sequence>MALTLRKLEIFIQVADLGQVTRAGQALSMSQSAVSMALAELESAAGGPLFLRQGRRLLLNDRGRLLLEPAREILRKTAQFERLLSDSGEAPRGLLRIGASTTIGNYLLPEYIAEFSRRYPEARATLQVGNTQQIEQSLARGEIDLGLIEGPSHAPQLEILPWRDDELIVIAGREHPLCRESAVTLAMLTAADWIMREPGSGTREVFEAALSDRSGQVRIALELGHTEAVKKAVEAGMGIACLSRLAVQRELDHGWLVEIKTALDLKRPLVILLPRGASRTRLLQAFLERLEG</sequence>
<reference evidence="6 7" key="1">
    <citation type="submission" date="2019-07" db="EMBL/GenBank/DDBJ databases">
        <title>Insights of Desulfuromonas acetexigens electromicrobiology.</title>
        <authorList>
            <person name="Katuri K."/>
            <person name="Sapireddy V."/>
            <person name="Shaw D.R."/>
            <person name="Saikaly P."/>
        </authorList>
    </citation>
    <scope>NUCLEOTIDE SEQUENCE [LARGE SCALE GENOMIC DNA]</scope>
    <source>
        <strain evidence="6 7">2873</strain>
    </source>
</reference>
<keyword evidence="4" id="KW-0804">Transcription</keyword>
<name>A0A550JHI6_9BACT</name>
<feature type="domain" description="HTH lysR-type" evidence="5">
    <location>
        <begin position="3"/>
        <end position="60"/>
    </location>
</feature>
<evidence type="ECO:0000313" key="7">
    <source>
        <dbReference type="Proteomes" id="UP000317155"/>
    </source>
</evidence>
<evidence type="ECO:0000256" key="3">
    <source>
        <dbReference type="ARBA" id="ARBA00023125"/>
    </source>
</evidence>
<evidence type="ECO:0000259" key="5">
    <source>
        <dbReference type="PROSITE" id="PS50931"/>
    </source>
</evidence>
<dbReference type="EMBL" id="VJVV01000003">
    <property type="protein sequence ID" value="TRO82678.1"/>
    <property type="molecule type" value="Genomic_DNA"/>
</dbReference>
<dbReference type="PANTHER" id="PTHR30126:SF91">
    <property type="entry name" value="LYSR FAMILY TRANSCRIPTIONAL REGULATOR"/>
    <property type="match status" value="1"/>
</dbReference>
<evidence type="ECO:0000256" key="2">
    <source>
        <dbReference type="ARBA" id="ARBA00023015"/>
    </source>
</evidence>
<evidence type="ECO:0000256" key="4">
    <source>
        <dbReference type="ARBA" id="ARBA00023163"/>
    </source>
</evidence>
<gene>
    <name evidence="6" type="ORF">FL622_05700</name>
</gene>
<dbReference type="OrthoDB" id="5317428at2"/>
<protein>
    <submittedName>
        <fullName evidence="6">LysR family transcriptional regulator</fullName>
    </submittedName>
</protein>
<proteinExistence type="inferred from homology"/>
<dbReference type="PROSITE" id="PS50931">
    <property type="entry name" value="HTH_LYSR"/>
    <property type="match status" value="1"/>
</dbReference>
<dbReference type="PANTHER" id="PTHR30126">
    <property type="entry name" value="HTH-TYPE TRANSCRIPTIONAL REGULATOR"/>
    <property type="match status" value="1"/>
</dbReference>
<keyword evidence="2" id="KW-0805">Transcription regulation</keyword>
<dbReference type="AlphaFoldDB" id="A0A550JHI6"/>
<evidence type="ECO:0000256" key="1">
    <source>
        <dbReference type="ARBA" id="ARBA00009437"/>
    </source>
</evidence>
<dbReference type="Gene3D" id="1.10.10.10">
    <property type="entry name" value="Winged helix-like DNA-binding domain superfamily/Winged helix DNA-binding domain"/>
    <property type="match status" value="1"/>
</dbReference>
<dbReference type="InterPro" id="IPR036388">
    <property type="entry name" value="WH-like_DNA-bd_sf"/>
</dbReference>
<organism evidence="6 7">
    <name type="scientific">Trichloromonas acetexigens</name>
    <dbReference type="NCBI Taxonomy" id="38815"/>
    <lineage>
        <taxon>Bacteria</taxon>
        <taxon>Pseudomonadati</taxon>
        <taxon>Thermodesulfobacteriota</taxon>
        <taxon>Desulfuromonadia</taxon>
        <taxon>Desulfuromonadales</taxon>
        <taxon>Trichloromonadaceae</taxon>
        <taxon>Trichloromonas</taxon>
    </lineage>
</organism>
<dbReference type="CDD" id="cd08420">
    <property type="entry name" value="PBP2_CysL_like"/>
    <property type="match status" value="1"/>
</dbReference>
<dbReference type="InterPro" id="IPR036390">
    <property type="entry name" value="WH_DNA-bd_sf"/>
</dbReference>
<dbReference type="Gene3D" id="3.40.190.290">
    <property type="match status" value="1"/>
</dbReference>
<dbReference type="SUPFAM" id="SSF46785">
    <property type="entry name" value="Winged helix' DNA-binding domain"/>
    <property type="match status" value="1"/>
</dbReference>